<dbReference type="Gene3D" id="3.90.1300.10">
    <property type="entry name" value="Amidase signature (AS) domain"/>
    <property type="match status" value="1"/>
</dbReference>
<evidence type="ECO:0000313" key="3">
    <source>
        <dbReference type="Proteomes" id="UP000254554"/>
    </source>
</evidence>
<dbReference type="Proteomes" id="UP000254554">
    <property type="component" value="Unassembled WGS sequence"/>
</dbReference>
<proteinExistence type="predicted"/>
<keyword evidence="2" id="KW-0808">Transferase</keyword>
<dbReference type="STRING" id="1094715.GCA_000236165_00920"/>
<dbReference type="GeneID" id="93291926"/>
<feature type="domain" description="Amidase" evidence="1">
    <location>
        <begin position="51"/>
        <end position="487"/>
    </location>
</feature>
<evidence type="ECO:0000259" key="1">
    <source>
        <dbReference type="Pfam" id="PF01425"/>
    </source>
</evidence>
<keyword evidence="2" id="KW-0436">Ligase</keyword>
<reference evidence="2 3" key="1">
    <citation type="submission" date="2018-06" db="EMBL/GenBank/DDBJ databases">
        <authorList>
            <consortium name="Pathogen Informatics"/>
            <person name="Doyle S."/>
        </authorList>
    </citation>
    <scope>NUCLEOTIDE SEQUENCE [LARGE SCALE GENOMIC DNA]</scope>
    <source>
        <strain evidence="2 3">NCTC11370</strain>
    </source>
</reference>
<dbReference type="GO" id="GO:0016874">
    <property type="term" value="F:ligase activity"/>
    <property type="evidence" value="ECO:0007669"/>
    <property type="project" value="UniProtKB-KW"/>
</dbReference>
<dbReference type="InterPro" id="IPR036928">
    <property type="entry name" value="AS_sf"/>
</dbReference>
<dbReference type="AlphaFoldDB" id="A0A377G9E7"/>
<dbReference type="RefSeq" id="WP_010653712.1">
    <property type="nucleotide sequence ID" value="NZ_JAPHOO010000001.1"/>
</dbReference>
<dbReference type="GO" id="GO:0016740">
    <property type="term" value="F:transferase activity"/>
    <property type="evidence" value="ECO:0007669"/>
    <property type="project" value="UniProtKB-KW"/>
</dbReference>
<dbReference type="OrthoDB" id="9811471at2"/>
<accession>A0A377G9E7</accession>
<dbReference type="EC" id="6.3.5.-" evidence="2"/>
<protein>
    <submittedName>
        <fullName evidence="2">Glutamyl-tRNA(Gln) amidotransferase subunit A</fullName>
        <ecNumber evidence="2">6.3.5.-</ecNumber>
    </submittedName>
</protein>
<organism evidence="2 3">
    <name type="scientific">Fluoribacter dumoffii</name>
    <dbReference type="NCBI Taxonomy" id="463"/>
    <lineage>
        <taxon>Bacteria</taxon>
        <taxon>Pseudomonadati</taxon>
        <taxon>Pseudomonadota</taxon>
        <taxon>Gammaproteobacteria</taxon>
        <taxon>Legionellales</taxon>
        <taxon>Legionellaceae</taxon>
        <taxon>Fluoribacter</taxon>
    </lineage>
</organism>
<gene>
    <name evidence="2" type="primary">gatA_2</name>
    <name evidence="2" type="ORF">NCTC11370_01503</name>
</gene>
<name>A0A377G9E7_9GAMM</name>
<keyword evidence="3" id="KW-1185">Reference proteome</keyword>
<evidence type="ECO:0000313" key="2">
    <source>
        <dbReference type="EMBL" id="STO21436.1"/>
    </source>
</evidence>
<dbReference type="EMBL" id="UGGT01000001">
    <property type="protein sequence ID" value="STO21436.1"/>
    <property type="molecule type" value="Genomic_DNA"/>
</dbReference>
<dbReference type="PANTHER" id="PTHR42678">
    <property type="entry name" value="AMIDASE"/>
    <property type="match status" value="1"/>
</dbReference>
<dbReference type="Pfam" id="PF01425">
    <property type="entry name" value="Amidase"/>
    <property type="match status" value="1"/>
</dbReference>
<sequence length="576" mass="63212">MKYHFILFITLFVNGISFSQQPKAYHPDLESVTISSIHSAIQNHQLTCFNLITAYIDRIKKYNLSVKGQAPINAWSDLNPSVLTQAHQLDTSFKKTGRLSGPLHCIPIILKDNIDSFDTTTTSGSYALLGSQPVRDAFLVRRLRNAGAIILGKGGMDEFAWGMFGISSRSGRIGNAYDPSKNPGGSSGGPAAAVSASFALLGIGTDNSGSVRIPAAFHGLVGLRPSTGLISQQGIFPMGNLDGTAGPIARSTMELAILLDIIAKSDPHDLKTLNIPREETYTKFLNIAGLTNKRIGIVHHVNDINTFDKMPLHIEKIIQNATKDMQKMGATVIDVNLPLFNNNRQNNQAGEIQDVNEYLASFPSTRKNFRDICESNRTRNFGTIKDCLHFIKNVPSKSSKSYQKAQAIFDKNKIYVQKVMEKNNLDALLIPITTQGSATYDGMTVNTWRAPVSSNSGLPSININVGYNAETNLPIGVELVGKQFHEGILIEIAYAYEMQTPKKINPIMPEEDSTLLNLSIPDLNNLFTLLGKNAYEEVLIHNKGSSGIARDLTPERFREITADTIEKFKVNLASTD</sequence>
<dbReference type="PANTHER" id="PTHR42678:SF34">
    <property type="entry name" value="OS04G0183300 PROTEIN"/>
    <property type="match status" value="1"/>
</dbReference>
<dbReference type="InterPro" id="IPR023631">
    <property type="entry name" value="Amidase_dom"/>
</dbReference>
<dbReference type="SUPFAM" id="SSF75304">
    <property type="entry name" value="Amidase signature (AS) enzymes"/>
    <property type="match status" value="1"/>
</dbReference>